<proteinExistence type="predicted"/>
<dbReference type="AlphaFoldDB" id="A0A178MX19"/>
<accession>A0A178MX19</accession>
<comment type="caution">
    <text evidence="3">The sequence shown here is derived from an EMBL/GenBank/DDBJ whole genome shotgun (WGS) entry which is preliminary data.</text>
</comment>
<dbReference type="Pfam" id="PF13432">
    <property type="entry name" value="TPR_16"/>
    <property type="match status" value="1"/>
</dbReference>
<sequence length="260" mass="27952">MSKILYSFRAVLSASALAIILSGCGTTQTSTPTISGLSEAVEPSLRQAAREAEASYDYRSAVQHYRALLDRHPDDQRLALSLARNLRFSGASQGAIDLLNSLAGSERSALVLAELGKAYLAADRLGLALRTLQEAQAKAPKNWEIVSAVGVAYDYQEQWDKAQAAYLTALAINPDNPVVLNNLGLSRAQSGDLDGALDALRQANEQPAAKAQVRQNYALLLALKGDVTAAERMARKDLTAEQAKGNGQFYRQLAMGLRGY</sequence>
<dbReference type="SUPFAM" id="SSF48452">
    <property type="entry name" value="TPR-like"/>
    <property type="match status" value="1"/>
</dbReference>
<dbReference type="PROSITE" id="PS51257">
    <property type="entry name" value="PROKAR_LIPOPROTEIN"/>
    <property type="match status" value="1"/>
</dbReference>
<dbReference type="EMBL" id="LWQU01000095">
    <property type="protein sequence ID" value="OAN55726.1"/>
    <property type="molecule type" value="Genomic_DNA"/>
</dbReference>
<dbReference type="SMART" id="SM00028">
    <property type="entry name" value="TPR"/>
    <property type="match status" value="4"/>
</dbReference>
<keyword evidence="1" id="KW-0802">TPR repeat</keyword>
<feature type="signal peptide" evidence="2">
    <location>
        <begin position="1"/>
        <end position="18"/>
    </location>
</feature>
<name>A0A178MX19_9PROT</name>
<dbReference type="InterPro" id="IPR011990">
    <property type="entry name" value="TPR-like_helical_dom_sf"/>
</dbReference>
<evidence type="ECO:0000313" key="4">
    <source>
        <dbReference type="Proteomes" id="UP000078543"/>
    </source>
</evidence>
<evidence type="ECO:0000313" key="3">
    <source>
        <dbReference type="EMBL" id="OAN55726.1"/>
    </source>
</evidence>
<feature type="repeat" description="TPR" evidence="1">
    <location>
        <begin position="143"/>
        <end position="176"/>
    </location>
</feature>
<gene>
    <name evidence="3" type="ORF">A6A05_08205</name>
</gene>
<keyword evidence="2" id="KW-0732">Signal</keyword>
<dbReference type="Proteomes" id="UP000078543">
    <property type="component" value="Unassembled WGS sequence"/>
</dbReference>
<dbReference type="OrthoDB" id="422579at2"/>
<keyword evidence="4" id="KW-1185">Reference proteome</keyword>
<dbReference type="InterPro" id="IPR019734">
    <property type="entry name" value="TPR_rpt"/>
</dbReference>
<feature type="repeat" description="TPR" evidence="1">
    <location>
        <begin position="109"/>
        <end position="142"/>
    </location>
</feature>
<organism evidence="3 4">
    <name type="scientific">Magnetospirillum moscoviense</name>
    <dbReference type="NCBI Taxonomy" id="1437059"/>
    <lineage>
        <taxon>Bacteria</taxon>
        <taxon>Pseudomonadati</taxon>
        <taxon>Pseudomonadota</taxon>
        <taxon>Alphaproteobacteria</taxon>
        <taxon>Rhodospirillales</taxon>
        <taxon>Rhodospirillaceae</taxon>
        <taxon>Magnetospirillum</taxon>
    </lineage>
</organism>
<dbReference type="PROSITE" id="PS50005">
    <property type="entry name" value="TPR"/>
    <property type="match status" value="2"/>
</dbReference>
<reference evidence="3 4" key="1">
    <citation type="submission" date="2016-04" db="EMBL/GenBank/DDBJ databases">
        <title>Draft genome sequence of freshwater magnetotactic bacteria Magnetospirillum marisnigri SP-1 and Magnetospirillum moscoviense BB-1.</title>
        <authorList>
            <person name="Koziaeva V."/>
            <person name="Dziuba M.V."/>
            <person name="Ivanov T.M."/>
            <person name="Kuznetsov B."/>
            <person name="Grouzdev D.S."/>
        </authorList>
    </citation>
    <scope>NUCLEOTIDE SEQUENCE [LARGE SCALE GENOMIC DNA]</scope>
    <source>
        <strain evidence="3 4">BB-1</strain>
    </source>
</reference>
<dbReference type="Pfam" id="PF13414">
    <property type="entry name" value="TPR_11"/>
    <property type="match status" value="1"/>
</dbReference>
<evidence type="ECO:0000256" key="1">
    <source>
        <dbReference type="PROSITE-ProRule" id="PRU00339"/>
    </source>
</evidence>
<protein>
    <submittedName>
        <fullName evidence="3">Uncharacterized protein</fullName>
    </submittedName>
</protein>
<dbReference type="STRING" id="1437059.A6A05_08205"/>
<evidence type="ECO:0000256" key="2">
    <source>
        <dbReference type="SAM" id="SignalP"/>
    </source>
</evidence>
<dbReference type="Gene3D" id="1.25.40.10">
    <property type="entry name" value="Tetratricopeptide repeat domain"/>
    <property type="match status" value="1"/>
</dbReference>
<feature type="chain" id="PRO_5008092325" evidence="2">
    <location>
        <begin position="19"/>
        <end position="260"/>
    </location>
</feature>